<evidence type="ECO:0000313" key="3">
    <source>
        <dbReference type="Proteomes" id="UP000316541"/>
    </source>
</evidence>
<dbReference type="RefSeq" id="WP_142623401.1">
    <property type="nucleotide sequence ID" value="NZ_VIRM01000045.1"/>
</dbReference>
<evidence type="ECO:0000313" key="2">
    <source>
        <dbReference type="EMBL" id="TQS17454.1"/>
    </source>
</evidence>
<name>A0A544YL03_9ACTN</name>
<accession>A0A544YL03</accession>
<dbReference type="AlphaFoldDB" id="A0A544YL03"/>
<feature type="domain" description="Glyoxalase-like" evidence="1">
    <location>
        <begin position="7"/>
        <end position="126"/>
    </location>
</feature>
<dbReference type="Pfam" id="PF18029">
    <property type="entry name" value="Glyoxalase_6"/>
    <property type="match status" value="1"/>
</dbReference>
<proteinExistence type="predicted"/>
<dbReference type="Gene3D" id="3.10.180.10">
    <property type="entry name" value="2,3-Dihydroxybiphenyl 1,2-Dioxygenase, domain 1"/>
    <property type="match status" value="1"/>
</dbReference>
<dbReference type="EMBL" id="VIRM01000045">
    <property type="protein sequence ID" value="TQS17454.1"/>
    <property type="molecule type" value="Genomic_DNA"/>
</dbReference>
<dbReference type="Proteomes" id="UP000316541">
    <property type="component" value="Unassembled WGS sequence"/>
</dbReference>
<protein>
    <submittedName>
        <fullName evidence="2">VOC family protein</fullName>
    </submittedName>
</protein>
<organism evidence="2 3">
    <name type="scientific">Microbispora hainanensis</name>
    <dbReference type="NCBI Taxonomy" id="568844"/>
    <lineage>
        <taxon>Bacteria</taxon>
        <taxon>Bacillati</taxon>
        <taxon>Actinomycetota</taxon>
        <taxon>Actinomycetes</taxon>
        <taxon>Streptosporangiales</taxon>
        <taxon>Streptosporangiaceae</taxon>
        <taxon>Microbispora</taxon>
    </lineage>
</organism>
<gene>
    <name evidence="2" type="ORF">FLX08_28975</name>
</gene>
<dbReference type="PANTHER" id="PTHR35908:SF1">
    <property type="entry name" value="CONSERVED PROTEIN"/>
    <property type="match status" value="1"/>
</dbReference>
<dbReference type="InterPro" id="IPR029068">
    <property type="entry name" value="Glyas_Bleomycin-R_OHBP_Dase"/>
</dbReference>
<dbReference type="SUPFAM" id="SSF54593">
    <property type="entry name" value="Glyoxalase/Bleomycin resistance protein/Dihydroxybiphenyl dioxygenase"/>
    <property type="match status" value="1"/>
</dbReference>
<evidence type="ECO:0000259" key="1">
    <source>
        <dbReference type="Pfam" id="PF18029"/>
    </source>
</evidence>
<comment type="caution">
    <text evidence="2">The sequence shown here is derived from an EMBL/GenBank/DDBJ whole genome shotgun (WGS) entry which is preliminary data.</text>
</comment>
<dbReference type="InterPro" id="IPR041581">
    <property type="entry name" value="Glyoxalase_6"/>
</dbReference>
<dbReference type="PANTHER" id="PTHR35908">
    <property type="entry name" value="HYPOTHETICAL FUSION PROTEIN"/>
    <property type="match status" value="1"/>
</dbReference>
<sequence length="128" mass="14344">MAFIKDIVFDSPHPASAARFWSQALDGYAIAPYDEEELARLRSMGIDDPEDDPTVLLVHTSGRLPRIFFQLVPESKRVKNRVHLDLGATDAVAEVKRLCALGATVQAEREDWITMQDPDGNEFCLTRS</sequence>
<reference evidence="2 3" key="1">
    <citation type="submission" date="2019-07" db="EMBL/GenBank/DDBJ databases">
        <title>Microbispora hainanensis DSM 45428.</title>
        <authorList>
            <person name="Thawai C."/>
        </authorList>
    </citation>
    <scope>NUCLEOTIDE SEQUENCE [LARGE SCALE GENOMIC DNA]</scope>
    <source>
        <strain evidence="2 3">DSM 45428</strain>
    </source>
</reference>